<dbReference type="Pfam" id="PF02643">
    <property type="entry name" value="DUF192"/>
    <property type="match status" value="1"/>
</dbReference>
<dbReference type="PANTHER" id="PTHR37953:SF1">
    <property type="entry name" value="UPF0127 PROTEIN MJ1496"/>
    <property type="match status" value="1"/>
</dbReference>
<dbReference type="RefSeq" id="WP_231853942.1">
    <property type="nucleotide sequence ID" value="NZ_LN824141.1"/>
</dbReference>
<dbReference type="InterPro" id="IPR003795">
    <property type="entry name" value="DUF192"/>
</dbReference>
<sequence length="158" mass="18327">MKRNMFLLFVFLSFTILLISQDINLPVFPKGELTISQDGKSITIPIEIADNDELQSLGLMYREDIPKEYGMLFIFPTDGIRGFWMKNTYIALDIAFINSEGIILEIKTMEPCNSENCPVYTIYKPFRYALEVKAGFFEEYGFKPGARIQWRINNRSIN</sequence>
<dbReference type="STRING" id="1006576.DTL3_1176"/>
<dbReference type="PANTHER" id="PTHR37953">
    <property type="entry name" value="UPF0127 PROTEIN MJ1496"/>
    <property type="match status" value="1"/>
</dbReference>
<dbReference type="InterPro" id="IPR038695">
    <property type="entry name" value="Saro_0823-like_sf"/>
</dbReference>
<dbReference type="AlphaFoldDB" id="A0A0C7P2F7"/>
<accession>A0A0C7P2F7</accession>
<organism evidence="1 2">
    <name type="scientific">Defluviitoga tunisiensis</name>
    <dbReference type="NCBI Taxonomy" id="1006576"/>
    <lineage>
        <taxon>Bacteria</taxon>
        <taxon>Thermotogati</taxon>
        <taxon>Thermotogota</taxon>
        <taxon>Thermotogae</taxon>
        <taxon>Petrotogales</taxon>
        <taxon>Petrotogaceae</taxon>
        <taxon>Defluviitoga</taxon>
    </lineage>
</organism>
<dbReference type="EMBL" id="LN824141">
    <property type="protein sequence ID" value="CEP78480.1"/>
    <property type="molecule type" value="Genomic_DNA"/>
</dbReference>
<gene>
    <name evidence="1" type="ORF">DTL3_1176</name>
</gene>
<dbReference type="KEGG" id="dtn:DTL3_1176"/>
<protein>
    <recommendedName>
        <fullName evidence="3">DUF192 domain-containing protein</fullName>
    </recommendedName>
</protein>
<dbReference type="Proteomes" id="UP000032809">
    <property type="component" value="Chromosome I"/>
</dbReference>
<evidence type="ECO:0000313" key="1">
    <source>
        <dbReference type="EMBL" id="CEP78480.1"/>
    </source>
</evidence>
<evidence type="ECO:0008006" key="3">
    <source>
        <dbReference type="Google" id="ProtNLM"/>
    </source>
</evidence>
<keyword evidence="2" id="KW-1185">Reference proteome</keyword>
<dbReference type="HOGENOM" id="CLU_097039_0_1_0"/>
<reference evidence="2" key="1">
    <citation type="submission" date="2014-11" db="EMBL/GenBank/DDBJ databases">
        <authorList>
            <person name="Wibberg D."/>
        </authorList>
    </citation>
    <scope>NUCLEOTIDE SEQUENCE [LARGE SCALE GENOMIC DNA]</scope>
    <source>
        <strain evidence="2">L3</strain>
    </source>
</reference>
<dbReference type="Gene3D" id="2.60.120.1140">
    <property type="entry name" value="Protein of unknown function DUF192"/>
    <property type="match status" value="1"/>
</dbReference>
<name>A0A0C7P2F7_DEFTU</name>
<evidence type="ECO:0000313" key="2">
    <source>
        <dbReference type="Proteomes" id="UP000032809"/>
    </source>
</evidence>
<proteinExistence type="predicted"/>